<evidence type="ECO:0000256" key="1">
    <source>
        <dbReference type="SAM" id="Coils"/>
    </source>
</evidence>
<keyword evidence="1" id="KW-0175">Coiled coil</keyword>
<accession>A0A372ZS52</accession>
<evidence type="ECO:0000259" key="3">
    <source>
        <dbReference type="SMART" id="SM00306"/>
    </source>
</evidence>
<feature type="coiled-coil region" evidence="1">
    <location>
        <begin position="551"/>
        <end position="599"/>
    </location>
</feature>
<dbReference type="PANTHER" id="PTHR23242:SF9">
    <property type="entry name" value="TRANSCRIPTION FACTOR HOXA13"/>
    <property type="match status" value="1"/>
</dbReference>
<keyword evidence="5" id="KW-1185">Reference proteome</keyword>
<organism evidence="4 5">
    <name type="scientific">Kitasatospora xanthocidica</name>
    <dbReference type="NCBI Taxonomy" id="83382"/>
    <lineage>
        <taxon>Bacteria</taxon>
        <taxon>Bacillati</taxon>
        <taxon>Actinomycetota</taxon>
        <taxon>Actinomycetes</taxon>
        <taxon>Kitasatosporales</taxon>
        <taxon>Streptomycetaceae</taxon>
        <taxon>Kitasatospora</taxon>
    </lineage>
</organism>
<evidence type="ECO:0000313" key="5">
    <source>
        <dbReference type="Proteomes" id="UP000263377"/>
    </source>
</evidence>
<dbReference type="CDD" id="cd00081">
    <property type="entry name" value="Hint"/>
    <property type="match status" value="1"/>
</dbReference>
<dbReference type="InterPro" id="IPR003587">
    <property type="entry name" value="Hint_dom_N"/>
</dbReference>
<feature type="region of interest" description="Disordered" evidence="2">
    <location>
        <begin position="494"/>
        <end position="532"/>
    </location>
</feature>
<feature type="compositionally biased region" description="Low complexity" evidence="2">
    <location>
        <begin position="522"/>
        <end position="532"/>
    </location>
</feature>
<feature type="coiled-coil region" evidence="1">
    <location>
        <begin position="958"/>
        <end position="1011"/>
    </location>
</feature>
<evidence type="ECO:0000313" key="4">
    <source>
        <dbReference type="EMBL" id="RGD58230.1"/>
    </source>
</evidence>
<dbReference type="InterPro" id="IPR036844">
    <property type="entry name" value="Hint_dom_sf"/>
</dbReference>
<protein>
    <recommendedName>
        <fullName evidence="3">Hint domain-containing protein</fullName>
    </recommendedName>
</protein>
<dbReference type="NCBIfam" id="TIGR01443">
    <property type="entry name" value="intein_Cterm"/>
    <property type="match status" value="1"/>
</dbReference>
<evidence type="ECO:0000256" key="2">
    <source>
        <dbReference type="SAM" id="MobiDB-lite"/>
    </source>
</evidence>
<name>A0A372ZS52_9ACTN</name>
<dbReference type="SUPFAM" id="SSF51294">
    <property type="entry name" value="Hedgehog/intein (Hint) domain"/>
    <property type="match status" value="1"/>
</dbReference>
<feature type="domain" description="Hint" evidence="3">
    <location>
        <begin position="1109"/>
        <end position="1207"/>
    </location>
</feature>
<proteinExistence type="predicted"/>
<dbReference type="PANTHER" id="PTHR23242">
    <property type="entry name" value="TRANSCRIPTION FACTOR HOXA13"/>
    <property type="match status" value="1"/>
</dbReference>
<dbReference type="InterPro" id="IPR005506">
    <property type="entry name" value="DUF312_ALF"/>
</dbReference>
<dbReference type="Pfam" id="PF07591">
    <property type="entry name" value="PT-HINT"/>
    <property type="match status" value="1"/>
</dbReference>
<dbReference type="EMBL" id="QVIG01000001">
    <property type="protein sequence ID" value="RGD58230.1"/>
    <property type="molecule type" value="Genomic_DNA"/>
</dbReference>
<dbReference type="RefSeq" id="WP_117486872.1">
    <property type="nucleotide sequence ID" value="NZ_QVIG01000001.1"/>
</dbReference>
<comment type="caution">
    <text evidence="4">The sequence shown here is derived from an EMBL/GenBank/DDBJ whole genome shotgun (WGS) entry which is preliminary data.</text>
</comment>
<reference evidence="4 5" key="1">
    <citation type="submission" date="2018-08" db="EMBL/GenBank/DDBJ databases">
        <title>Diversity &amp; Physiological Properties of Lignin-Decomposing Actinobacteria from Soil.</title>
        <authorList>
            <person name="Roh S.G."/>
            <person name="Kim S.B."/>
        </authorList>
    </citation>
    <scope>NUCLEOTIDE SEQUENCE [LARGE SCALE GENOMIC DNA]</scope>
    <source>
        <strain evidence="4 5">MMS17-GH009</strain>
    </source>
</reference>
<dbReference type="Gene3D" id="2.170.16.10">
    <property type="entry name" value="Hedgehog/Intein (Hint) domain"/>
    <property type="match status" value="1"/>
</dbReference>
<feature type="compositionally biased region" description="Low complexity" evidence="2">
    <location>
        <begin position="496"/>
        <end position="510"/>
    </location>
</feature>
<dbReference type="Pfam" id="PF03752">
    <property type="entry name" value="ALF"/>
    <property type="match status" value="6"/>
</dbReference>
<gene>
    <name evidence="4" type="ORF">DR950_10905</name>
</gene>
<feature type="compositionally biased region" description="Polar residues" evidence="2">
    <location>
        <begin position="511"/>
        <end position="521"/>
    </location>
</feature>
<dbReference type="Proteomes" id="UP000263377">
    <property type="component" value="Unassembled WGS sequence"/>
</dbReference>
<dbReference type="SMART" id="SM00306">
    <property type="entry name" value="HintN"/>
    <property type="match status" value="1"/>
</dbReference>
<dbReference type="CDD" id="cd20745">
    <property type="entry name" value="FIX_RhsA_AHH_HNH-like"/>
    <property type="match status" value="1"/>
</dbReference>
<dbReference type="PROSITE" id="PS50818">
    <property type="entry name" value="INTEIN_C_TER"/>
    <property type="match status" value="1"/>
</dbReference>
<sequence>MRQSISRSRRQGRGGPPLLGRLSLSLLPLALTAGLVGSGIQSAAAAEPTGGQVQPTTRERALTAWLNGGPRVHELAEAALAGSEQDVKRFVDNDLAGAQRLDDLLAATQISSVGGPKVREAADKAIEGTPDELRTFLRSGWQAALDADRRLMITRITDPAMGPGRNLQAAGDAALRSNTSDDLQRFLTEGQYPAKDADDRLKLVQILSSGGTNTQAAARAALNGSIQDVRDFLATGQYIAQSRDQERASIALLVQQAKDAGAQAAQETAAAVEAKDKAVHEAQKAMEAAALAASETQKAGNDAAKATEAANKAATAAERAGAAAQTAMAAARAANAGARAAAYAASNAAAAAAGAQRAAANAETAAAAAAGDATKAHDARVAADAATAAAKLAAAANDTLVKANESAKSSKDAAGAALSAKGNADAAAGSAEQAGAYADSAGGQSAKAKQAAAATRRSAAEAGRAAAASQQLAGEAATQAEAAATLLKSAGEHAEAAAQAARDAADHAGQSGNAAQESTNHANAASAAAADAQRAVDQANTLQDLTRRTEAEDLTNRIAAAVEKARQAKADETAKQTQADQAAQEVRKARTEADRLAQAVNQPGATPEQVATDGRKLAILSRKISGPWGTAAAQAALVGNDSAVLGYVRTERRAAEARDDHDRASQIYEDDDNEAVRNAAYTALQGGADQVGAFLDSGQYEAAAPANRLTITRLSDKAGPAVKAAADTALRTNTPTALRDFLAKGLADAQAADDRLTATRLEDAPATEPELKAAARVALEGPVLKLRAFVAEGQYTAQQKDRLTAVHVADVKGLIAEATVASASAQKNAATAQAAAAYARGVADEARGYEATAKASADTAAQHVATAQAAADAAQADATKAAAAAKTANAAKTSANRDAASAMYSARQAEQSAGQARFAASNAYTAANAARASAEAAGKDATAADQAQKEAFASYQTKYDAEEKARLARLEAERKEAEKQARDARQKQETISALEEEIKKQKENSDNINAVYRLFSESIHLTLDVIGGAGGVIAPGLADIADLVNCAYYAIEGRTQDAYLSCISAIPLVGDGAAVAKFAQWAKKFGSWGEKAAEFIKKLVGRLPKTCPVNSFPAGTRVLMGDGSTRPIESVKVGDEVLAGDPTTGLTAPRRVSATIYTPDDRDFTDVSLGAGQSLTSTDHHPFWAENQKQWVDAADLRTGDELRDPAGRPQRIEDVRHWNTLQAAYNLTVDDLHTYYVLAGETPVLVHNTEVCGVALGIRKEGDLRNFADTNGYEHFLDKTYDDAVAAVRDVAHEQPGRRIYVVLDGFRMSNGKPGTPQELFEDFYKEGRAGLSSITTQQEMNILGESVRLGNRSWDSITFRYGGKDIKLSLPDFNALRAAG</sequence>
<dbReference type="InterPro" id="IPR030934">
    <property type="entry name" value="Intein_C"/>
</dbReference>